<sequence>MHLTLTKPRVLEIADNLWKKWWQGAPIAYPNFLIELHYLDFFLHYLQDVKIEPDGNVIPVVQNELEQSLKKVTEQITHLLAGQNGAADVIKKIIHERRLILRKPWITYNGQLPDKKKKGFSKELWEDYNHWLLAVTFWRGFVQSFDKEFTVSPPEELYDPNGVLLDEKNKPLWGMWMEYEKLGRTFISAANNHQSIHVLPFVSWHRNKTL</sequence>
<dbReference type="OrthoDB" id="683100at2"/>
<dbReference type="Proteomes" id="UP000306918">
    <property type="component" value="Unassembled WGS sequence"/>
</dbReference>
<accession>A0A4V6T3T7</accession>
<evidence type="ECO:0000313" key="2">
    <source>
        <dbReference type="Proteomes" id="UP000306918"/>
    </source>
</evidence>
<organism evidence="1 2">
    <name type="scientific">Niastella caeni</name>
    <dbReference type="NCBI Taxonomy" id="2569763"/>
    <lineage>
        <taxon>Bacteria</taxon>
        <taxon>Pseudomonadati</taxon>
        <taxon>Bacteroidota</taxon>
        <taxon>Chitinophagia</taxon>
        <taxon>Chitinophagales</taxon>
        <taxon>Chitinophagaceae</taxon>
        <taxon>Niastella</taxon>
    </lineage>
</organism>
<dbReference type="AlphaFoldDB" id="A0A4V6T3T7"/>
<reference evidence="1 2" key="1">
    <citation type="submission" date="2019-04" db="EMBL/GenBank/DDBJ databases">
        <title>Niastella caeni sp. nov., isolated from activated sludge.</title>
        <authorList>
            <person name="Sheng M."/>
        </authorList>
    </citation>
    <scope>NUCLEOTIDE SEQUENCE [LARGE SCALE GENOMIC DNA]</scope>
    <source>
        <strain evidence="1 2">HX-2-15</strain>
    </source>
</reference>
<dbReference type="RefSeq" id="WP_136577728.1">
    <property type="nucleotide sequence ID" value="NZ_STFF01000003.1"/>
</dbReference>
<evidence type="ECO:0000313" key="1">
    <source>
        <dbReference type="EMBL" id="THU39596.1"/>
    </source>
</evidence>
<name>A0A4V6T3T7_9BACT</name>
<protein>
    <submittedName>
        <fullName evidence="1">Uncharacterized protein</fullName>
    </submittedName>
</protein>
<keyword evidence="2" id="KW-1185">Reference proteome</keyword>
<comment type="caution">
    <text evidence="1">The sequence shown here is derived from an EMBL/GenBank/DDBJ whole genome shotgun (WGS) entry which is preliminary data.</text>
</comment>
<dbReference type="EMBL" id="STFF01000003">
    <property type="protein sequence ID" value="THU39596.1"/>
    <property type="molecule type" value="Genomic_DNA"/>
</dbReference>
<proteinExistence type="predicted"/>
<gene>
    <name evidence="1" type="ORF">FAM09_13930</name>
</gene>